<organism evidence="2 3">
    <name type="scientific">Littorina saxatilis</name>
    <dbReference type="NCBI Taxonomy" id="31220"/>
    <lineage>
        <taxon>Eukaryota</taxon>
        <taxon>Metazoa</taxon>
        <taxon>Spiralia</taxon>
        <taxon>Lophotrochozoa</taxon>
        <taxon>Mollusca</taxon>
        <taxon>Gastropoda</taxon>
        <taxon>Caenogastropoda</taxon>
        <taxon>Littorinimorpha</taxon>
        <taxon>Littorinoidea</taxon>
        <taxon>Littorinidae</taxon>
        <taxon>Littorina</taxon>
    </lineage>
</organism>
<feature type="signal peptide" evidence="1">
    <location>
        <begin position="1"/>
        <end position="24"/>
    </location>
</feature>
<reference evidence="2 3" key="1">
    <citation type="submission" date="2024-02" db="EMBL/GenBank/DDBJ databases">
        <title>Chromosome-scale genome assembly of the rough periwinkle Littorina saxatilis.</title>
        <authorList>
            <person name="De Jode A."/>
            <person name="Faria R."/>
            <person name="Formenti G."/>
            <person name="Sims Y."/>
            <person name="Smith T.P."/>
            <person name="Tracey A."/>
            <person name="Wood J.M.D."/>
            <person name="Zagrodzka Z.B."/>
            <person name="Johannesson K."/>
            <person name="Butlin R.K."/>
            <person name="Leder E.H."/>
        </authorList>
    </citation>
    <scope>NUCLEOTIDE SEQUENCE [LARGE SCALE GENOMIC DNA]</scope>
    <source>
        <strain evidence="2">Snail1</strain>
        <tissue evidence="2">Muscle</tissue>
    </source>
</reference>
<name>A0AAN9GJ82_9CAEN</name>
<protein>
    <submittedName>
        <fullName evidence="2">Uncharacterized protein</fullName>
    </submittedName>
</protein>
<evidence type="ECO:0000313" key="3">
    <source>
        <dbReference type="Proteomes" id="UP001374579"/>
    </source>
</evidence>
<evidence type="ECO:0000256" key="1">
    <source>
        <dbReference type="SAM" id="SignalP"/>
    </source>
</evidence>
<feature type="chain" id="PRO_5042810551" evidence="1">
    <location>
        <begin position="25"/>
        <end position="281"/>
    </location>
</feature>
<dbReference type="EMBL" id="JBAMIC010000003">
    <property type="protein sequence ID" value="KAK7109984.1"/>
    <property type="molecule type" value="Genomic_DNA"/>
</dbReference>
<comment type="caution">
    <text evidence="2">The sequence shown here is derived from an EMBL/GenBank/DDBJ whole genome shotgun (WGS) entry which is preliminary data.</text>
</comment>
<proteinExistence type="predicted"/>
<keyword evidence="3" id="KW-1185">Reference proteome</keyword>
<gene>
    <name evidence="2" type="ORF">V1264_013928</name>
</gene>
<evidence type="ECO:0000313" key="2">
    <source>
        <dbReference type="EMBL" id="KAK7109984.1"/>
    </source>
</evidence>
<dbReference type="Proteomes" id="UP001374579">
    <property type="component" value="Unassembled WGS sequence"/>
</dbReference>
<sequence length="281" mass="32031">MNLFQHFTVLLVVLCALTLLTAEARKKVKRFKIRPLIPSGLTGKLTSTADVNEQLQATLADLDSLNISLKELVDAKSKDGNDDVYPGYGTKELNPKDETKLSSDKEFKLLGQMTWWLTWIEASLRILQEIRQRVEDKELNGNDIVPVVKDKDNGNRFTINSTLKALLTVKSSVNDLHSKLGHENTRTKTSPFRSRKVTVMQACSETEPQDCSKERDRAYILLRDSHKAVEKMLKALSECNVEEKDTKFALVCNRYVIFLKCQKTLCGLQKNRCKCLSWTYE</sequence>
<accession>A0AAN9GJ82</accession>
<dbReference type="AlphaFoldDB" id="A0AAN9GJ82"/>
<keyword evidence="1" id="KW-0732">Signal</keyword>